<keyword evidence="4" id="KW-0378">Hydrolase</keyword>
<name>A0AAW0QGI6_9PEZI</name>
<reference evidence="4 5" key="1">
    <citation type="submission" date="2023-01" db="EMBL/GenBank/DDBJ databases">
        <title>Analysis of 21 Apiospora genomes using comparative genomics revels a genus with tremendous synthesis potential of carbohydrate active enzymes and secondary metabolites.</title>
        <authorList>
            <person name="Sorensen T."/>
        </authorList>
    </citation>
    <scope>NUCLEOTIDE SEQUENCE [LARGE SCALE GENOMIC DNA]</scope>
    <source>
        <strain evidence="4 5">CBS 117206</strain>
    </source>
</reference>
<dbReference type="EMBL" id="JAQQWP010000008">
    <property type="protein sequence ID" value="KAK8105117.1"/>
    <property type="molecule type" value="Genomic_DNA"/>
</dbReference>
<evidence type="ECO:0000313" key="4">
    <source>
        <dbReference type="EMBL" id="KAK8105117.1"/>
    </source>
</evidence>
<evidence type="ECO:0000259" key="3">
    <source>
        <dbReference type="Pfam" id="PF01557"/>
    </source>
</evidence>
<comment type="caution">
    <text evidence="4">The sequence shown here is derived from an EMBL/GenBank/DDBJ whole genome shotgun (WGS) entry which is preliminary data.</text>
</comment>
<dbReference type="GO" id="GO:0046872">
    <property type="term" value="F:metal ion binding"/>
    <property type="evidence" value="ECO:0007669"/>
    <property type="project" value="UniProtKB-KW"/>
</dbReference>
<organism evidence="4 5">
    <name type="scientific">Apiospora kogelbergensis</name>
    <dbReference type="NCBI Taxonomy" id="1337665"/>
    <lineage>
        <taxon>Eukaryota</taxon>
        <taxon>Fungi</taxon>
        <taxon>Dikarya</taxon>
        <taxon>Ascomycota</taxon>
        <taxon>Pezizomycotina</taxon>
        <taxon>Sordariomycetes</taxon>
        <taxon>Xylariomycetidae</taxon>
        <taxon>Amphisphaeriales</taxon>
        <taxon>Apiosporaceae</taxon>
        <taxon>Apiospora</taxon>
    </lineage>
</organism>
<feature type="domain" description="Fumarylacetoacetase-like C-terminal" evidence="3">
    <location>
        <begin position="75"/>
        <end position="310"/>
    </location>
</feature>
<evidence type="ECO:0000256" key="1">
    <source>
        <dbReference type="ARBA" id="ARBA00010211"/>
    </source>
</evidence>
<evidence type="ECO:0000256" key="2">
    <source>
        <dbReference type="ARBA" id="ARBA00022723"/>
    </source>
</evidence>
<keyword evidence="2" id="KW-0479">Metal-binding</keyword>
<sequence>MTWTRLIRFADDSGRETFGEPCIENEQQLMEQLEANTLYATEYKGESITSALVKGEKVHVKSLLDILRPADVPIIRCIGLNYIKHSKAALDGRNLFPYLTTHTNATAYPVQEGGRKPPPYPSVFIKPATSVAGYKEDIPIPKIAQDGTLDYEGELAIVIGKSGKNIPKAESLSHVAGYLASNDVSARGWQRDPAKAGGVPQWCFSKGFDKFAPLSAMLVAPAVVGNAGALRLRTLVNGEERQNETTGDLLFGVEDIVAFCSQGTTLEAGTVILTGTPSGVAMGMKEPRYLADGDVVEVTISGLGAVRNRMVFE</sequence>
<comment type="similarity">
    <text evidence="1">Belongs to the FAH family.</text>
</comment>
<gene>
    <name evidence="4" type="ORF">PG999_008476</name>
</gene>
<dbReference type="PANTHER" id="PTHR11820">
    <property type="entry name" value="ACYLPYRUVASE"/>
    <property type="match status" value="1"/>
</dbReference>
<dbReference type="AlphaFoldDB" id="A0AAW0QGI6"/>
<dbReference type="InterPro" id="IPR011234">
    <property type="entry name" value="Fumarylacetoacetase-like_C"/>
</dbReference>
<dbReference type="GO" id="GO:0016787">
    <property type="term" value="F:hydrolase activity"/>
    <property type="evidence" value="ECO:0007669"/>
    <property type="project" value="UniProtKB-KW"/>
</dbReference>
<proteinExistence type="inferred from homology"/>
<dbReference type="GO" id="GO:0050163">
    <property type="term" value="F:oxaloacetate tautomerase activity"/>
    <property type="evidence" value="ECO:0007669"/>
    <property type="project" value="UniProtKB-ARBA"/>
</dbReference>
<dbReference type="SUPFAM" id="SSF56529">
    <property type="entry name" value="FAH"/>
    <property type="match status" value="1"/>
</dbReference>
<dbReference type="PANTHER" id="PTHR11820:SF100">
    <property type="entry name" value="FUMARYLACETOACETATE HYDROLASE FAMILY PROTEIN (AFU_ORTHOLOGUE AFUA_4G01490)"/>
    <property type="match status" value="1"/>
</dbReference>
<dbReference type="GO" id="GO:0006107">
    <property type="term" value="P:oxaloacetate metabolic process"/>
    <property type="evidence" value="ECO:0007669"/>
    <property type="project" value="UniProtKB-ARBA"/>
</dbReference>
<dbReference type="InterPro" id="IPR036663">
    <property type="entry name" value="Fumarylacetoacetase_C_sf"/>
</dbReference>
<evidence type="ECO:0000313" key="5">
    <source>
        <dbReference type="Proteomes" id="UP001392437"/>
    </source>
</evidence>
<dbReference type="Pfam" id="PF01557">
    <property type="entry name" value="FAA_hydrolase"/>
    <property type="match status" value="1"/>
</dbReference>
<keyword evidence="5" id="KW-1185">Reference proteome</keyword>
<dbReference type="Proteomes" id="UP001392437">
    <property type="component" value="Unassembled WGS sequence"/>
</dbReference>
<accession>A0AAW0QGI6</accession>
<dbReference type="Gene3D" id="3.90.850.10">
    <property type="entry name" value="Fumarylacetoacetase-like, C-terminal domain"/>
    <property type="match status" value="1"/>
</dbReference>
<dbReference type="FunFam" id="3.90.850.10:FF:000002">
    <property type="entry name" value="2-hydroxyhepta-2,4-diene-1,7-dioate isomerase"/>
    <property type="match status" value="1"/>
</dbReference>
<protein>
    <submittedName>
        <fullName evidence="4">Fumarylacetoacetate hydrolase family protein</fullName>
    </submittedName>
</protein>